<dbReference type="SUPFAM" id="SSF57667">
    <property type="entry name" value="beta-beta-alpha zinc fingers"/>
    <property type="match status" value="1"/>
</dbReference>
<dbReference type="SMART" id="SM00355">
    <property type="entry name" value="ZnF_C2H2"/>
    <property type="match status" value="2"/>
</dbReference>
<dbReference type="InterPro" id="IPR036236">
    <property type="entry name" value="Znf_C2H2_sf"/>
</dbReference>
<dbReference type="GO" id="GO:0000785">
    <property type="term" value="C:chromatin"/>
    <property type="evidence" value="ECO:0007669"/>
    <property type="project" value="TreeGrafter"/>
</dbReference>
<dbReference type="FunFam" id="3.30.160.60:FF:000446">
    <property type="entry name" value="Zinc finger protein"/>
    <property type="match status" value="1"/>
</dbReference>
<keyword evidence="3 5" id="KW-0863">Zinc-finger</keyword>
<dbReference type="Proteomes" id="UP001150266">
    <property type="component" value="Unassembled WGS sequence"/>
</dbReference>
<feature type="domain" description="C2H2-type" evidence="7">
    <location>
        <begin position="240"/>
        <end position="267"/>
    </location>
</feature>
<keyword evidence="1" id="KW-0479">Metal-binding</keyword>
<dbReference type="PANTHER" id="PTHR14003:SF19">
    <property type="entry name" value="YY2 TRANSCRIPTION FACTOR"/>
    <property type="match status" value="1"/>
</dbReference>
<accession>A0A9W9AK54</accession>
<dbReference type="GO" id="GO:0000978">
    <property type="term" value="F:RNA polymerase II cis-regulatory region sequence-specific DNA binding"/>
    <property type="evidence" value="ECO:0007669"/>
    <property type="project" value="TreeGrafter"/>
</dbReference>
<comment type="caution">
    <text evidence="8">The sequence shown here is derived from an EMBL/GenBank/DDBJ whole genome shotgun (WGS) entry which is preliminary data.</text>
</comment>
<evidence type="ECO:0000256" key="3">
    <source>
        <dbReference type="ARBA" id="ARBA00022771"/>
    </source>
</evidence>
<dbReference type="GO" id="GO:0005667">
    <property type="term" value="C:transcription regulator complex"/>
    <property type="evidence" value="ECO:0007669"/>
    <property type="project" value="TreeGrafter"/>
</dbReference>
<feature type="compositionally biased region" description="Low complexity" evidence="6">
    <location>
        <begin position="90"/>
        <end position="109"/>
    </location>
</feature>
<evidence type="ECO:0000313" key="9">
    <source>
        <dbReference type="Proteomes" id="UP001150266"/>
    </source>
</evidence>
<organism evidence="8 9">
    <name type="scientific">Lentinula aciculospora</name>
    <dbReference type="NCBI Taxonomy" id="153920"/>
    <lineage>
        <taxon>Eukaryota</taxon>
        <taxon>Fungi</taxon>
        <taxon>Dikarya</taxon>
        <taxon>Basidiomycota</taxon>
        <taxon>Agaricomycotina</taxon>
        <taxon>Agaricomycetes</taxon>
        <taxon>Agaricomycetidae</taxon>
        <taxon>Agaricales</taxon>
        <taxon>Marasmiineae</taxon>
        <taxon>Omphalotaceae</taxon>
        <taxon>Lentinula</taxon>
    </lineage>
</organism>
<evidence type="ECO:0000313" key="8">
    <source>
        <dbReference type="EMBL" id="KAJ4482492.1"/>
    </source>
</evidence>
<reference evidence="8" key="1">
    <citation type="submission" date="2022-08" db="EMBL/GenBank/DDBJ databases">
        <title>A Global Phylogenomic Analysis of the Shiitake Genus Lentinula.</title>
        <authorList>
            <consortium name="DOE Joint Genome Institute"/>
            <person name="Sierra-Patev S."/>
            <person name="Min B."/>
            <person name="Naranjo-Ortiz M."/>
            <person name="Looney B."/>
            <person name="Konkel Z."/>
            <person name="Slot J.C."/>
            <person name="Sakamoto Y."/>
            <person name="Steenwyk J.L."/>
            <person name="Rokas A."/>
            <person name="Carro J."/>
            <person name="Camarero S."/>
            <person name="Ferreira P."/>
            <person name="Molpeceres G."/>
            <person name="Ruiz-Duenas F.J."/>
            <person name="Serrano A."/>
            <person name="Henrissat B."/>
            <person name="Drula E."/>
            <person name="Hughes K.W."/>
            <person name="Mata J.L."/>
            <person name="Ishikawa N.K."/>
            <person name="Vargas-Isla R."/>
            <person name="Ushijima S."/>
            <person name="Smith C.A."/>
            <person name="Ahrendt S."/>
            <person name="Andreopoulos W."/>
            <person name="He G."/>
            <person name="Labutti K."/>
            <person name="Lipzen A."/>
            <person name="Ng V."/>
            <person name="Riley R."/>
            <person name="Sandor L."/>
            <person name="Barry K."/>
            <person name="Martinez A.T."/>
            <person name="Xiao Y."/>
            <person name="Gibbons J.G."/>
            <person name="Terashima K."/>
            <person name="Grigoriev I.V."/>
            <person name="Hibbett D.S."/>
        </authorList>
    </citation>
    <scope>NUCLEOTIDE SEQUENCE</scope>
    <source>
        <strain evidence="8">JLM2183</strain>
    </source>
</reference>
<evidence type="ECO:0000256" key="5">
    <source>
        <dbReference type="PROSITE-ProRule" id="PRU00042"/>
    </source>
</evidence>
<dbReference type="Gene3D" id="3.30.160.60">
    <property type="entry name" value="Classic Zinc Finger"/>
    <property type="match status" value="2"/>
</dbReference>
<keyword evidence="9" id="KW-1185">Reference proteome</keyword>
<evidence type="ECO:0000259" key="7">
    <source>
        <dbReference type="PROSITE" id="PS50157"/>
    </source>
</evidence>
<keyword evidence="2" id="KW-0677">Repeat</keyword>
<dbReference type="AlphaFoldDB" id="A0A9W9AK54"/>
<evidence type="ECO:0000256" key="6">
    <source>
        <dbReference type="SAM" id="MobiDB-lite"/>
    </source>
</evidence>
<dbReference type="Pfam" id="PF00096">
    <property type="entry name" value="zf-C2H2"/>
    <property type="match status" value="1"/>
</dbReference>
<dbReference type="PROSITE" id="PS50157">
    <property type="entry name" value="ZINC_FINGER_C2H2_2"/>
    <property type="match status" value="2"/>
</dbReference>
<evidence type="ECO:0000256" key="1">
    <source>
        <dbReference type="ARBA" id="ARBA00022723"/>
    </source>
</evidence>
<dbReference type="GO" id="GO:0008270">
    <property type="term" value="F:zinc ion binding"/>
    <property type="evidence" value="ECO:0007669"/>
    <property type="project" value="UniProtKB-KW"/>
</dbReference>
<feature type="region of interest" description="Disordered" evidence="6">
    <location>
        <begin position="90"/>
        <end position="114"/>
    </location>
</feature>
<dbReference type="GO" id="GO:0000981">
    <property type="term" value="F:DNA-binding transcription factor activity, RNA polymerase II-specific"/>
    <property type="evidence" value="ECO:0007669"/>
    <property type="project" value="TreeGrafter"/>
</dbReference>
<evidence type="ECO:0000256" key="4">
    <source>
        <dbReference type="ARBA" id="ARBA00022833"/>
    </source>
</evidence>
<dbReference type="PROSITE" id="PS00028">
    <property type="entry name" value="ZINC_FINGER_C2H2_1"/>
    <property type="match status" value="2"/>
</dbReference>
<dbReference type="GO" id="GO:0031519">
    <property type="term" value="C:PcG protein complex"/>
    <property type="evidence" value="ECO:0007669"/>
    <property type="project" value="TreeGrafter"/>
</dbReference>
<proteinExistence type="predicted"/>
<dbReference type="PANTHER" id="PTHR14003">
    <property type="entry name" value="TRANSCRIPTIONAL REPRESSOR PROTEIN YY"/>
    <property type="match status" value="1"/>
</dbReference>
<dbReference type="OrthoDB" id="8117402at2759"/>
<protein>
    <recommendedName>
        <fullName evidence="7">C2H2-type domain-containing protein</fullName>
    </recommendedName>
</protein>
<dbReference type="EMBL" id="JAOTPV010000005">
    <property type="protein sequence ID" value="KAJ4482492.1"/>
    <property type="molecule type" value="Genomic_DNA"/>
</dbReference>
<evidence type="ECO:0000256" key="2">
    <source>
        <dbReference type="ARBA" id="ARBA00022737"/>
    </source>
</evidence>
<feature type="domain" description="C2H2-type" evidence="7">
    <location>
        <begin position="270"/>
        <end position="300"/>
    </location>
</feature>
<name>A0A9W9AK54_9AGAR</name>
<keyword evidence="4" id="KW-0862">Zinc</keyword>
<sequence>MADYTVFSTNGQYDHNTPAAYTKRNQDEHFSYSTTADDVLAPTIDEFDSYLDALLEGNNFDIPAVPTTIPQTFQLRDTDLFNCGPASTFTFSSSESSYDSRSTHSESSYGPPARDTVSHYPFSVDLDSEFQKFSVDTQAQILALDCIDRATFSAMPTGAYSPTNLAPVAAMSYDRRSSFSDYGPSTDNTGFFLSQLASYGTIAGATVSADQINAQLTELPSITLSPLMVDPQRGNSSKKYKCDVCTRAFDRAFNLKTHMDTHNPDRKKPFVCPHRSCHRAFSRKHDLGRHITSLHRNEATPLPSAESIGVGNAARKWCDICGKGSVGSRGACNCDESDSVK</sequence>
<gene>
    <name evidence="8" type="ORF">J3R30DRAFT_3286530</name>
</gene>
<dbReference type="InterPro" id="IPR013087">
    <property type="entry name" value="Znf_C2H2_type"/>
</dbReference>